<accession>A0A1F5NQF6</accession>
<evidence type="ECO:0000313" key="2">
    <source>
        <dbReference type="Proteomes" id="UP000176233"/>
    </source>
</evidence>
<name>A0A1F5NQF6_9BACT</name>
<dbReference type="EMBL" id="MFEJ01000024">
    <property type="protein sequence ID" value="OGE79911.1"/>
    <property type="molecule type" value="Genomic_DNA"/>
</dbReference>
<dbReference type="Proteomes" id="UP000176233">
    <property type="component" value="Unassembled WGS sequence"/>
</dbReference>
<dbReference type="Gene3D" id="1.10.10.10">
    <property type="entry name" value="Winged helix-like DNA-binding domain superfamily/Winged helix DNA-binding domain"/>
    <property type="match status" value="1"/>
</dbReference>
<reference evidence="1 2" key="1">
    <citation type="journal article" date="2016" name="Nat. Commun.">
        <title>Thousands of microbial genomes shed light on interconnected biogeochemical processes in an aquifer system.</title>
        <authorList>
            <person name="Anantharaman K."/>
            <person name="Brown C.T."/>
            <person name="Hug L.A."/>
            <person name="Sharon I."/>
            <person name="Castelle C.J."/>
            <person name="Probst A.J."/>
            <person name="Thomas B.C."/>
            <person name="Singh A."/>
            <person name="Wilkins M.J."/>
            <person name="Karaoz U."/>
            <person name="Brodie E.L."/>
            <person name="Williams K.H."/>
            <person name="Hubbard S.S."/>
            <person name="Banfield J.F."/>
        </authorList>
    </citation>
    <scope>NUCLEOTIDE SEQUENCE [LARGE SCALE GENOMIC DNA]</scope>
</reference>
<proteinExistence type="predicted"/>
<gene>
    <name evidence="1" type="ORF">A2660_00450</name>
</gene>
<organism evidence="1 2">
    <name type="scientific">Candidatus Doudnabacteria bacterium RIFCSPHIGHO2_01_FULL_45_18</name>
    <dbReference type="NCBI Taxonomy" id="1817823"/>
    <lineage>
        <taxon>Bacteria</taxon>
        <taxon>Candidatus Doudnaibacteriota</taxon>
    </lineage>
</organism>
<dbReference type="AlphaFoldDB" id="A0A1F5NQF6"/>
<evidence type="ECO:0000313" key="1">
    <source>
        <dbReference type="EMBL" id="OGE79911.1"/>
    </source>
</evidence>
<dbReference type="InterPro" id="IPR036388">
    <property type="entry name" value="WH-like_DNA-bd_sf"/>
</dbReference>
<sequence length="198" mass="23039">MLAQLLSSKPKTNLINLLLAHPARSFSFTELRLASGCQSKLLKLTLKELRQMEFLNITEKKRVKYYQTNKHFALYPELVNLLRKARNVPQDLLVAKASKIGKCRLIALTGVFVGKPRIETDLLFVGRIRPSRVANFLKVAEKFAEQEVSFTILTPHEFEYRKSLNDRFVKNILENNPILVVDKTKYRNLTKKKRVWIR</sequence>
<comment type="caution">
    <text evidence="1">The sequence shown here is derived from an EMBL/GenBank/DDBJ whole genome shotgun (WGS) entry which is preliminary data.</text>
</comment>
<protein>
    <recommendedName>
        <fullName evidence="3">HTH arsR-type domain-containing protein</fullName>
    </recommendedName>
</protein>
<evidence type="ECO:0008006" key="3">
    <source>
        <dbReference type="Google" id="ProtNLM"/>
    </source>
</evidence>